<feature type="non-terminal residue" evidence="1">
    <location>
        <position position="42"/>
    </location>
</feature>
<gene>
    <name evidence="1" type="ORF">S01H4_38823</name>
</gene>
<name>X1BHS0_9ZZZZ</name>
<dbReference type="AlphaFoldDB" id="X1BHS0"/>
<sequence length="42" mass="4671">MRISNIIIAVLFSVQSLAQSTLDTYLSSVRVNNELLAAAREY</sequence>
<protein>
    <submittedName>
        <fullName evidence="1">Uncharacterized protein</fullName>
    </submittedName>
</protein>
<accession>X1BHS0</accession>
<evidence type="ECO:0000313" key="1">
    <source>
        <dbReference type="EMBL" id="GAG94550.1"/>
    </source>
</evidence>
<reference evidence="1" key="1">
    <citation type="journal article" date="2014" name="Front. Microbiol.">
        <title>High frequency of phylogenetically diverse reductive dehalogenase-homologous genes in deep subseafloor sedimentary metagenomes.</title>
        <authorList>
            <person name="Kawai M."/>
            <person name="Futagami T."/>
            <person name="Toyoda A."/>
            <person name="Takaki Y."/>
            <person name="Nishi S."/>
            <person name="Hori S."/>
            <person name="Arai W."/>
            <person name="Tsubouchi T."/>
            <person name="Morono Y."/>
            <person name="Uchiyama I."/>
            <person name="Ito T."/>
            <person name="Fujiyama A."/>
            <person name="Inagaki F."/>
            <person name="Takami H."/>
        </authorList>
    </citation>
    <scope>NUCLEOTIDE SEQUENCE</scope>
    <source>
        <strain evidence="1">Expedition CK06-06</strain>
    </source>
</reference>
<proteinExistence type="predicted"/>
<dbReference type="EMBL" id="BART01020972">
    <property type="protein sequence ID" value="GAG94550.1"/>
    <property type="molecule type" value="Genomic_DNA"/>
</dbReference>
<comment type="caution">
    <text evidence="1">The sequence shown here is derived from an EMBL/GenBank/DDBJ whole genome shotgun (WGS) entry which is preliminary data.</text>
</comment>
<organism evidence="1">
    <name type="scientific">marine sediment metagenome</name>
    <dbReference type="NCBI Taxonomy" id="412755"/>
    <lineage>
        <taxon>unclassified sequences</taxon>
        <taxon>metagenomes</taxon>
        <taxon>ecological metagenomes</taxon>
    </lineage>
</organism>